<dbReference type="Gene3D" id="3.30.460.10">
    <property type="entry name" value="Beta Polymerase, domain 2"/>
    <property type="match status" value="1"/>
</dbReference>
<dbReference type="Pfam" id="PF03710">
    <property type="entry name" value="GlnE"/>
    <property type="match status" value="1"/>
</dbReference>
<dbReference type="NCBIfam" id="NF010707">
    <property type="entry name" value="PRK14109.1"/>
    <property type="match status" value="1"/>
</dbReference>
<evidence type="ECO:0000259" key="9">
    <source>
        <dbReference type="Pfam" id="PF16525"/>
    </source>
</evidence>
<dbReference type="InterPro" id="IPR043519">
    <property type="entry name" value="NT_sf"/>
</dbReference>
<dbReference type="Gene3D" id="1.20.20.20">
    <property type="entry name" value="Haemophore, haem-binding domain"/>
    <property type="match status" value="1"/>
</dbReference>
<sequence length="686" mass="73618">STVDALTVLSTGGYIGRDDGANLTASYEFLRLLEHRLQLQRLKRTHTLPAPEDTEAMRWLARAAHVRPDGQNDALGVLRAEIKRQAVRVSRLHTKLFYQPLLESVTEFDKEALGLSNEAAVRQLAALGYQQPQHALSHLSALTKEGGRRGRIQSILLPTLLDWLADTPDPDAGLLAYRRVSEALVDQTWYLRTLRDEGAVAKRLMQILGTSAYVPDLIMRAPEVIQLYADGPNGSKLLEAEPVSVAGALVASSARHADPERAIAAARSLRRRELARVASADLLGLLDVVDVCGALTSVWVAVLQAALDAVIKGSTAEDEEAPAAIAVIGMGRLGGGELGYGSDADVLYVCEPRGGATEAEAVRWSASIAEKVGKLLGAPSTDPPLQVDTGLRPEGRNGPMVRTLGAYETYYAQWAQPWEVQALLRAHSVAGDADLGLRFLHMIDKTRYPAGGIAQDAVREIRRIKARVDAERLPRGADPNTNTKLGRGGLADVEWTAWLTATNARNALVLARGKPTDQLPGPGRLLNTVAAAAGWPDHDGGEFLDNYLRVTRRAKAVVQRIVVGLGVVVGALGVAVPAQAKPGDCTVSEEARLDAVAATKRADYLERHPDVNAGMSNALKNTPGDGAAKHEAVQAYFDANPAARADLDAIRQPVQDFKNRVTWYPSGSAKVNVRPKGPSMGAETMV</sequence>
<comment type="caution">
    <text evidence="10">The sequence shown here is derived from an EMBL/GenBank/DDBJ whole genome shotgun (WGS) entry which is preliminary data.</text>
</comment>
<accession>A0ABQ5KMG2</accession>
<dbReference type="Pfam" id="PF08335">
    <property type="entry name" value="GlnD_UR_UTase"/>
    <property type="match status" value="1"/>
</dbReference>
<feature type="non-terminal residue" evidence="10">
    <location>
        <position position="1"/>
    </location>
</feature>
<keyword evidence="4" id="KW-0067">ATP-binding</keyword>
<dbReference type="Gene3D" id="1.20.120.330">
    <property type="entry name" value="Nucleotidyltransferases domain 2"/>
    <property type="match status" value="2"/>
</dbReference>
<dbReference type="SUPFAM" id="SSF81301">
    <property type="entry name" value="Nucleotidyltransferase"/>
    <property type="match status" value="1"/>
</dbReference>
<organism evidence="10 11">
    <name type="scientific">Aduncisulcus paluster</name>
    <dbReference type="NCBI Taxonomy" id="2918883"/>
    <lineage>
        <taxon>Eukaryota</taxon>
        <taxon>Metamonada</taxon>
        <taxon>Carpediemonas-like organisms</taxon>
        <taxon>Aduncisulcus</taxon>
    </lineage>
</organism>
<keyword evidence="11" id="KW-1185">Reference proteome</keyword>
<evidence type="ECO:0000259" key="7">
    <source>
        <dbReference type="Pfam" id="PF03710"/>
    </source>
</evidence>
<keyword evidence="1" id="KW-0808">Transferase</keyword>
<dbReference type="Proteomes" id="UP001057375">
    <property type="component" value="Unassembled WGS sequence"/>
</dbReference>
<keyword evidence="3" id="KW-0547">Nucleotide-binding</keyword>
<dbReference type="InterPro" id="IPR023057">
    <property type="entry name" value="GlnE"/>
</dbReference>
<evidence type="ECO:0000313" key="10">
    <source>
        <dbReference type="EMBL" id="GKT32125.1"/>
    </source>
</evidence>
<dbReference type="GO" id="GO:0016779">
    <property type="term" value="F:nucleotidyltransferase activity"/>
    <property type="evidence" value="ECO:0007669"/>
    <property type="project" value="UniProtKB-KW"/>
</dbReference>
<evidence type="ECO:0000256" key="3">
    <source>
        <dbReference type="ARBA" id="ARBA00022741"/>
    </source>
</evidence>
<evidence type="ECO:0000256" key="6">
    <source>
        <dbReference type="ARBA" id="ARBA00023268"/>
    </source>
</evidence>
<proteinExistence type="predicted"/>
<feature type="domain" description="PII-uridylyltransferase/Glutamine-synthetase adenylyltransferase" evidence="8">
    <location>
        <begin position="2"/>
        <end position="97"/>
    </location>
</feature>
<dbReference type="PANTHER" id="PTHR30621">
    <property type="entry name" value="GLUTAMINE SYNTHETASE ADENYLYLTRANSFERASE"/>
    <property type="match status" value="1"/>
</dbReference>
<evidence type="ECO:0000259" key="8">
    <source>
        <dbReference type="Pfam" id="PF08335"/>
    </source>
</evidence>
<dbReference type="InterPro" id="IPR038378">
    <property type="entry name" value="MHB_sf"/>
</dbReference>
<evidence type="ECO:0000256" key="1">
    <source>
        <dbReference type="ARBA" id="ARBA00022679"/>
    </source>
</evidence>
<keyword evidence="6" id="KW-0511">Multifunctional enzyme</keyword>
<dbReference type="EMBL" id="BQXS01009931">
    <property type="protein sequence ID" value="GKT32125.1"/>
    <property type="molecule type" value="Genomic_DNA"/>
</dbReference>
<dbReference type="PANTHER" id="PTHR30621:SF0">
    <property type="entry name" value="BIFUNCTIONAL GLUTAMINE SYNTHETASE ADENYLYLTRANSFERASE_ADENYLYL-REMOVING ENZYME"/>
    <property type="match status" value="1"/>
</dbReference>
<dbReference type="NCBIfam" id="TIGR04529">
    <property type="entry name" value="MTB_hemophore"/>
    <property type="match status" value="1"/>
</dbReference>
<dbReference type="Pfam" id="PF16525">
    <property type="entry name" value="MHB"/>
    <property type="match status" value="1"/>
</dbReference>
<dbReference type="CDD" id="cd05401">
    <property type="entry name" value="NT_GlnE_GlnD_like"/>
    <property type="match status" value="1"/>
</dbReference>
<evidence type="ECO:0000256" key="5">
    <source>
        <dbReference type="ARBA" id="ARBA00022842"/>
    </source>
</evidence>
<evidence type="ECO:0000313" key="11">
    <source>
        <dbReference type="Proteomes" id="UP001057375"/>
    </source>
</evidence>
<reference evidence="10" key="1">
    <citation type="submission" date="2022-03" db="EMBL/GenBank/DDBJ databases">
        <title>Draft genome sequence of Aduncisulcus paluster, a free-living microaerophilic Fornicata.</title>
        <authorList>
            <person name="Yuyama I."/>
            <person name="Kume K."/>
            <person name="Tamura T."/>
            <person name="Inagaki Y."/>
            <person name="Hashimoto T."/>
        </authorList>
    </citation>
    <scope>NUCLEOTIDE SEQUENCE</scope>
    <source>
        <strain evidence="10">NY0171</strain>
    </source>
</reference>
<protein>
    <submittedName>
        <fullName evidence="10">Bifunctional glutamine synthetase adenylyltransferase/adenylyl-removing enzyme</fullName>
    </submittedName>
</protein>
<dbReference type="InterPro" id="IPR013546">
    <property type="entry name" value="PII_UdlTrfase/GS_AdlTrfase"/>
</dbReference>
<keyword evidence="2 10" id="KW-0548">Nucleotidyltransferase</keyword>
<keyword evidence="5" id="KW-0460">Magnesium</keyword>
<feature type="domain" description="Glutamate-ammonia ligase adenylyltransferase repeated" evidence="7">
    <location>
        <begin position="202"/>
        <end position="441"/>
    </location>
</feature>
<evidence type="ECO:0000256" key="2">
    <source>
        <dbReference type="ARBA" id="ARBA00022695"/>
    </source>
</evidence>
<dbReference type="InterPro" id="IPR032407">
    <property type="entry name" value="MHB"/>
</dbReference>
<feature type="domain" description="Haemophore haem-binding" evidence="9">
    <location>
        <begin position="584"/>
        <end position="660"/>
    </location>
</feature>
<dbReference type="InterPro" id="IPR005190">
    <property type="entry name" value="GlnE_rpt_dom"/>
</dbReference>
<dbReference type="SUPFAM" id="SSF81593">
    <property type="entry name" value="Nucleotidyltransferase substrate binding subunit/domain"/>
    <property type="match status" value="2"/>
</dbReference>
<name>A0ABQ5KMG2_9EUKA</name>
<gene>
    <name evidence="10" type="ORF">ADUPG1_006349</name>
</gene>
<evidence type="ECO:0000256" key="4">
    <source>
        <dbReference type="ARBA" id="ARBA00022840"/>
    </source>
</evidence>